<name>A0ABP3G025_9BACI</name>
<keyword evidence="2" id="KW-0472">Membrane</keyword>
<dbReference type="Proteomes" id="UP001500782">
    <property type="component" value="Unassembled WGS sequence"/>
</dbReference>
<evidence type="ECO:0000256" key="2">
    <source>
        <dbReference type="SAM" id="Phobius"/>
    </source>
</evidence>
<proteinExistence type="predicted"/>
<evidence type="ECO:0000256" key="1">
    <source>
        <dbReference type="SAM" id="MobiDB-lite"/>
    </source>
</evidence>
<keyword evidence="2" id="KW-0812">Transmembrane</keyword>
<sequence length="310" mass="35534">MKKDIDDQFLEPLKNRPGLQPDSTFKRDLYNQLKTTQKNKFLTIKTPFLVAIVSFLVLISFSDGILNMLQLYTGNGSTPNQPVDDPNDVPHDDPTKENPSTIPEAEGPYILKWNGSIYINKNDGTGVITPDLVGNKLGVVTEEVKVNPNVAIVDMNLKDGQAGNIDSGTMVWYISGSENLAVKIGDDKWIMLTKQKLDIEEYPKLVEIRNFFEKIHEYEIENDLESLRNLYSEKVEKVYIGINQPDWEIQKIDISQLNYFYEENNLIVYLVKDIWFIDEEDVVGLAERSYKYRLIETEDSFLIDDVQGLP</sequence>
<evidence type="ECO:0000313" key="4">
    <source>
        <dbReference type="Proteomes" id="UP001500782"/>
    </source>
</evidence>
<reference evidence="4" key="1">
    <citation type="journal article" date="2019" name="Int. J. Syst. Evol. Microbiol.">
        <title>The Global Catalogue of Microorganisms (GCM) 10K type strain sequencing project: providing services to taxonomists for standard genome sequencing and annotation.</title>
        <authorList>
            <consortium name="The Broad Institute Genomics Platform"/>
            <consortium name="The Broad Institute Genome Sequencing Center for Infectious Disease"/>
            <person name="Wu L."/>
            <person name="Ma J."/>
        </authorList>
    </citation>
    <scope>NUCLEOTIDE SEQUENCE [LARGE SCALE GENOMIC DNA]</scope>
    <source>
        <strain evidence="4">JCM 9731</strain>
    </source>
</reference>
<evidence type="ECO:0000313" key="3">
    <source>
        <dbReference type="EMBL" id="GAA0329691.1"/>
    </source>
</evidence>
<accession>A0ABP3G025</accession>
<gene>
    <name evidence="3" type="ORF">GCM10008967_20220</name>
</gene>
<organism evidence="3 4">
    <name type="scientific">Bacillus carboniphilus</name>
    <dbReference type="NCBI Taxonomy" id="86663"/>
    <lineage>
        <taxon>Bacteria</taxon>
        <taxon>Bacillati</taxon>
        <taxon>Bacillota</taxon>
        <taxon>Bacilli</taxon>
        <taxon>Bacillales</taxon>
        <taxon>Bacillaceae</taxon>
        <taxon>Bacillus</taxon>
    </lineage>
</organism>
<feature type="transmembrane region" description="Helical" evidence="2">
    <location>
        <begin position="48"/>
        <end position="72"/>
    </location>
</feature>
<protein>
    <submittedName>
        <fullName evidence="3">Uncharacterized protein</fullName>
    </submittedName>
</protein>
<feature type="region of interest" description="Disordered" evidence="1">
    <location>
        <begin position="1"/>
        <end position="22"/>
    </location>
</feature>
<keyword evidence="4" id="KW-1185">Reference proteome</keyword>
<keyword evidence="2" id="KW-1133">Transmembrane helix</keyword>
<dbReference type="RefSeq" id="WP_343798718.1">
    <property type="nucleotide sequence ID" value="NZ_BAAADJ010000021.1"/>
</dbReference>
<dbReference type="EMBL" id="BAAADJ010000021">
    <property type="protein sequence ID" value="GAA0329691.1"/>
    <property type="molecule type" value="Genomic_DNA"/>
</dbReference>
<comment type="caution">
    <text evidence="3">The sequence shown here is derived from an EMBL/GenBank/DDBJ whole genome shotgun (WGS) entry which is preliminary data.</text>
</comment>
<feature type="region of interest" description="Disordered" evidence="1">
    <location>
        <begin position="77"/>
        <end position="105"/>
    </location>
</feature>